<dbReference type="GO" id="GO:0070012">
    <property type="term" value="F:oligopeptidase activity"/>
    <property type="evidence" value="ECO:0007669"/>
    <property type="project" value="TreeGrafter"/>
</dbReference>
<sequence>MKRQLTTFLRLFVLTLALAGPPAAARAEDPFLWLEDIESPRALEWVARQNARTAAVLEGDRRYPVFLQEARAIFTAADRIAWPRLRGGAVDNLWQDAEHIQGVWRTTGEDAYRAGQPQWTPLLDLDALSRAEGRNWIFKGATCLPPAATLCLVRLSDGGGDAVELREYDVTRRTFVDGGFRLPPFKQTVDWLDRDTLVAAREWTPGEVTASGYPFVLRTLNRRGETRDVFRGQASDVSVAATVLRDESGRSQGLVINRAVDFFRSEFSLWRDGRLIRLPLPLRATYQGSAQGRMIFIIKEDWKGFSRGSVVALRRDDPAGKPELVFAPGPRQAVQEVEVTAGLVVVNLLDEVKGAVEVFDMARGRWTGERLALPRDATFQIISASETDDVVMISAEGFLDPPSLWRVDAATGQTARIAALPPRFAAEGASVAQYWATSSDGTRIPYFVVSPKGARKDGSTPTLMYGYGGFEIAKPPIYQPEMGKLWLSRGGAYVIANIRGGGEFGPAWHQSVMREKRQLAFDDFAAVARDLTARGLTSPRRLGIYGRSNGGVLTTVSMTQHPDLWNAVVVESPLVDMLRYHKLSAGASWVGEYGNPDVPEDAAFIARYSGYQNLKPGVAYPEAYITTNTRDDRVHPGHARKYAARLEALGVPYLYHEQTLGGHSNDSDPELNARRWARHYVYLARRLMD</sequence>
<evidence type="ECO:0000259" key="5">
    <source>
        <dbReference type="Pfam" id="PF00326"/>
    </source>
</evidence>
<dbReference type="Gene3D" id="2.130.10.120">
    <property type="entry name" value="Prolyl oligopeptidase, N-terminal domain"/>
    <property type="match status" value="1"/>
</dbReference>
<dbReference type="Pfam" id="PF00326">
    <property type="entry name" value="Peptidase_S9"/>
    <property type="match status" value="1"/>
</dbReference>
<evidence type="ECO:0000256" key="3">
    <source>
        <dbReference type="ARBA" id="ARBA00022825"/>
    </source>
</evidence>
<dbReference type="PANTHER" id="PTHR42881:SF13">
    <property type="entry name" value="PROLYL ENDOPEPTIDASE"/>
    <property type="match status" value="1"/>
</dbReference>
<evidence type="ECO:0000256" key="4">
    <source>
        <dbReference type="SAM" id="SignalP"/>
    </source>
</evidence>
<dbReference type="InterPro" id="IPR051167">
    <property type="entry name" value="Prolyl_oligopep/macrocyclase"/>
</dbReference>
<dbReference type="KEGG" id="phb:HYN04_00400"/>
<name>A0A2Z3HIL5_9CAUL</name>
<dbReference type="OrthoDB" id="9801421at2"/>
<dbReference type="Gene3D" id="3.40.50.1820">
    <property type="entry name" value="alpha/beta hydrolase"/>
    <property type="match status" value="1"/>
</dbReference>
<keyword evidence="4" id="KW-0732">Signal</keyword>
<evidence type="ECO:0000259" key="6">
    <source>
        <dbReference type="Pfam" id="PF02897"/>
    </source>
</evidence>
<dbReference type="SUPFAM" id="SSF53474">
    <property type="entry name" value="alpha/beta-Hydrolases"/>
    <property type="match status" value="1"/>
</dbReference>
<dbReference type="GO" id="GO:0005829">
    <property type="term" value="C:cytosol"/>
    <property type="evidence" value="ECO:0007669"/>
    <property type="project" value="TreeGrafter"/>
</dbReference>
<dbReference type="InterPro" id="IPR002470">
    <property type="entry name" value="Peptidase_S9A"/>
</dbReference>
<protein>
    <submittedName>
        <fullName evidence="7">S9 family peptidase</fullName>
    </submittedName>
</protein>
<keyword evidence="2" id="KW-0378">Hydrolase</keyword>
<dbReference type="Proteomes" id="UP000247763">
    <property type="component" value="Chromosome"/>
</dbReference>
<dbReference type="PANTHER" id="PTHR42881">
    <property type="entry name" value="PROLYL ENDOPEPTIDASE"/>
    <property type="match status" value="1"/>
</dbReference>
<feature type="chain" id="PRO_5016421276" evidence="4">
    <location>
        <begin position="20"/>
        <end position="689"/>
    </location>
</feature>
<proteinExistence type="predicted"/>
<dbReference type="InterPro" id="IPR023302">
    <property type="entry name" value="Pept_S9A_N"/>
</dbReference>
<evidence type="ECO:0000313" key="7">
    <source>
        <dbReference type="EMBL" id="AWM76353.1"/>
    </source>
</evidence>
<evidence type="ECO:0000256" key="2">
    <source>
        <dbReference type="ARBA" id="ARBA00022801"/>
    </source>
</evidence>
<gene>
    <name evidence="7" type="ORF">HYN04_00400</name>
</gene>
<dbReference type="InterPro" id="IPR029058">
    <property type="entry name" value="AB_hydrolase_fold"/>
</dbReference>
<dbReference type="EMBL" id="CP029479">
    <property type="protein sequence ID" value="AWM76353.1"/>
    <property type="molecule type" value="Genomic_DNA"/>
</dbReference>
<feature type="domain" description="Peptidase S9A N-terminal" evidence="6">
    <location>
        <begin position="26"/>
        <end position="414"/>
    </location>
</feature>
<dbReference type="RefSeq" id="WP_110448922.1">
    <property type="nucleotide sequence ID" value="NZ_CP029479.1"/>
</dbReference>
<accession>A0A2Z3HIL5</accession>
<dbReference type="GO" id="GO:0004252">
    <property type="term" value="F:serine-type endopeptidase activity"/>
    <property type="evidence" value="ECO:0007669"/>
    <property type="project" value="InterPro"/>
</dbReference>
<keyword evidence="8" id="KW-1185">Reference proteome</keyword>
<dbReference type="PRINTS" id="PR00862">
    <property type="entry name" value="PROLIGOPTASE"/>
</dbReference>
<feature type="domain" description="Peptidase S9 prolyl oligopeptidase catalytic" evidence="5">
    <location>
        <begin position="486"/>
        <end position="685"/>
    </location>
</feature>
<reference evidence="8" key="1">
    <citation type="submission" date="2018-05" db="EMBL/GenBank/DDBJ databases">
        <title>Genome sequencing of Phenylobacterium sp. HYN0004.</title>
        <authorList>
            <person name="Yi H."/>
            <person name="Baek C."/>
        </authorList>
    </citation>
    <scope>NUCLEOTIDE SEQUENCE [LARGE SCALE GENOMIC DNA]</scope>
    <source>
        <strain evidence="8">HYN0004</strain>
    </source>
</reference>
<dbReference type="AlphaFoldDB" id="A0A2Z3HIL5"/>
<evidence type="ECO:0000256" key="1">
    <source>
        <dbReference type="ARBA" id="ARBA00022670"/>
    </source>
</evidence>
<dbReference type="GO" id="GO:0006508">
    <property type="term" value="P:proteolysis"/>
    <property type="evidence" value="ECO:0007669"/>
    <property type="project" value="UniProtKB-KW"/>
</dbReference>
<feature type="signal peptide" evidence="4">
    <location>
        <begin position="1"/>
        <end position="19"/>
    </location>
</feature>
<evidence type="ECO:0000313" key="8">
    <source>
        <dbReference type="Proteomes" id="UP000247763"/>
    </source>
</evidence>
<organism evidence="7 8">
    <name type="scientific">Phenylobacterium parvum</name>
    <dbReference type="NCBI Taxonomy" id="2201350"/>
    <lineage>
        <taxon>Bacteria</taxon>
        <taxon>Pseudomonadati</taxon>
        <taxon>Pseudomonadota</taxon>
        <taxon>Alphaproteobacteria</taxon>
        <taxon>Caulobacterales</taxon>
        <taxon>Caulobacteraceae</taxon>
        <taxon>Phenylobacterium</taxon>
    </lineage>
</organism>
<dbReference type="InterPro" id="IPR001375">
    <property type="entry name" value="Peptidase_S9_cat"/>
</dbReference>
<keyword evidence="3" id="KW-0720">Serine protease</keyword>
<dbReference type="Pfam" id="PF02897">
    <property type="entry name" value="Peptidase_S9_N"/>
    <property type="match status" value="1"/>
</dbReference>
<keyword evidence="1" id="KW-0645">Protease</keyword>
<dbReference type="SUPFAM" id="SSF50993">
    <property type="entry name" value="Peptidase/esterase 'gauge' domain"/>
    <property type="match status" value="1"/>
</dbReference>